<dbReference type="OrthoDB" id="9793325at2"/>
<dbReference type="eggNOG" id="COG1028">
    <property type="taxonomic scope" value="Bacteria"/>
</dbReference>
<dbReference type="PATRIC" id="fig|1280949.3.peg.2225"/>
<dbReference type="Gene3D" id="3.40.50.720">
    <property type="entry name" value="NAD(P)-binding Rossmann-like Domain"/>
    <property type="match status" value="1"/>
</dbReference>
<feature type="domain" description="Ketoreductase" evidence="2">
    <location>
        <begin position="7"/>
        <end position="187"/>
    </location>
</feature>
<dbReference type="STRING" id="1280949.HAD_10875"/>
<protein>
    <submittedName>
        <fullName evidence="3">Short-chain dehydrogenase/reductase SDR</fullName>
    </submittedName>
</protein>
<dbReference type="PANTHER" id="PTHR42879">
    <property type="entry name" value="3-OXOACYL-(ACYL-CARRIER-PROTEIN) REDUCTASE"/>
    <property type="match status" value="1"/>
</dbReference>
<accession>A0A069E899</accession>
<dbReference type="InterPro" id="IPR036291">
    <property type="entry name" value="NAD(P)-bd_dom_sf"/>
</dbReference>
<proteinExistence type="inferred from homology"/>
<evidence type="ECO:0000256" key="1">
    <source>
        <dbReference type="ARBA" id="ARBA00006484"/>
    </source>
</evidence>
<comment type="similarity">
    <text evidence="1">Belongs to the short-chain dehydrogenases/reductases (SDR) family.</text>
</comment>
<organism evidence="3 4">
    <name type="scientific">Hyphomonas adhaerens MHS-3</name>
    <dbReference type="NCBI Taxonomy" id="1280949"/>
    <lineage>
        <taxon>Bacteria</taxon>
        <taxon>Pseudomonadati</taxon>
        <taxon>Pseudomonadota</taxon>
        <taxon>Alphaproteobacteria</taxon>
        <taxon>Hyphomonadales</taxon>
        <taxon>Hyphomonadaceae</taxon>
        <taxon>Hyphomonas</taxon>
    </lineage>
</organism>
<dbReference type="InterPro" id="IPR057326">
    <property type="entry name" value="KR_dom"/>
</dbReference>
<dbReference type="AlphaFoldDB" id="A0A069E899"/>
<dbReference type="SUPFAM" id="SSF51735">
    <property type="entry name" value="NAD(P)-binding Rossmann-fold domains"/>
    <property type="match status" value="1"/>
</dbReference>
<gene>
    <name evidence="3" type="ORF">HAD_10875</name>
</gene>
<dbReference type="PANTHER" id="PTHR42879:SF2">
    <property type="entry name" value="3-OXOACYL-[ACYL-CARRIER-PROTEIN] REDUCTASE FABG"/>
    <property type="match status" value="1"/>
</dbReference>
<dbReference type="RefSeq" id="WP_035571014.1">
    <property type="nucleotide sequence ID" value="NZ_ARYH01000001.1"/>
</dbReference>
<evidence type="ECO:0000259" key="2">
    <source>
        <dbReference type="SMART" id="SM00822"/>
    </source>
</evidence>
<dbReference type="GO" id="GO:0032787">
    <property type="term" value="P:monocarboxylic acid metabolic process"/>
    <property type="evidence" value="ECO:0007669"/>
    <property type="project" value="UniProtKB-ARBA"/>
</dbReference>
<dbReference type="Proteomes" id="UP000027446">
    <property type="component" value="Unassembled WGS sequence"/>
</dbReference>
<evidence type="ECO:0000313" key="3">
    <source>
        <dbReference type="EMBL" id="KCZ86184.1"/>
    </source>
</evidence>
<dbReference type="InterPro" id="IPR050259">
    <property type="entry name" value="SDR"/>
</dbReference>
<dbReference type="FunFam" id="3.40.50.720:FF:000084">
    <property type="entry name" value="Short-chain dehydrogenase reductase"/>
    <property type="match status" value="1"/>
</dbReference>
<evidence type="ECO:0000313" key="4">
    <source>
        <dbReference type="Proteomes" id="UP000027446"/>
    </source>
</evidence>
<dbReference type="Pfam" id="PF13561">
    <property type="entry name" value="adh_short_C2"/>
    <property type="match status" value="1"/>
</dbReference>
<dbReference type="PRINTS" id="PR00081">
    <property type="entry name" value="GDHRDH"/>
</dbReference>
<reference evidence="3 4" key="1">
    <citation type="journal article" date="2014" name="Antonie Van Leeuwenhoek">
        <title>Hyphomonas beringensis sp. nov. and Hyphomonas chukchiensis sp. nov., isolated from surface seawater of the Bering Sea and Chukchi Sea.</title>
        <authorList>
            <person name="Li C."/>
            <person name="Lai Q."/>
            <person name="Li G."/>
            <person name="Dong C."/>
            <person name="Wang J."/>
            <person name="Liao Y."/>
            <person name="Shao Z."/>
        </authorList>
    </citation>
    <scope>NUCLEOTIDE SEQUENCE [LARGE SCALE GENOMIC DNA]</scope>
    <source>
        <strain evidence="3 4">MHS-3</strain>
    </source>
</reference>
<dbReference type="PROSITE" id="PS00061">
    <property type="entry name" value="ADH_SHORT"/>
    <property type="match status" value="1"/>
</dbReference>
<dbReference type="SMART" id="SM00822">
    <property type="entry name" value="PKS_KR"/>
    <property type="match status" value="1"/>
</dbReference>
<comment type="caution">
    <text evidence="3">The sequence shown here is derived from an EMBL/GenBank/DDBJ whole genome shotgun (WGS) entry which is preliminary data.</text>
</comment>
<name>A0A069E899_9PROT</name>
<dbReference type="InterPro" id="IPR020904">
    <property type="entry name" value="Sc_DH/Rdtase_CS"/>
</dbReference>
<dbReference type="EMBL" id="ARYH01000001">
    <property type="protein sequence ID" value="KCZ86184.1"/>
    <property type="molecule type" value="Genomic_DNA"/>
</dbReference>
<sequence>MRVLKGQTALVTGGARGIGFAVAEQLAQQGVRVAIGDLDADQMRIAQASLEAAGAEVICVPLDVSSSQQCDTAVEAAAEFGGGKLDILVHSAGIGLERSFLDTSDDEWARMMDVDLSGAFYCCRAAGRKMKEAGYGRIVTIASTAGVAGGTGRAAYGSAKGGVIMLTRVLAVELATYGVTANALAPGAIETDLVAKMHSETTRRVYRRAIPADRYGTPEEVAAAAVFLASPSSAYVNGHVLAVDGGFLAAGVLHKD</sequence>
<keyword evidence="4" id="KW-1185">Reference proteome</keyword>
<dbReference type="PRINTS" id="PR00080">
    <property type="entry name" value="SDRFAMILY"/>
</dbReference>
<dbReference type="InterPro" id="IPR002347">
    <property type="entry name" value="SDR_fam"/>
</dbReference>